<sequence>MPLQLLKYGLGQRRAPVLPAPRALGSGYDVVIIGGGGHGLATAYYLAKNWGVRKVAVLEKGWLAGGNTARNTTIIRANYLSNAGVRFFGKSVELYRTLSSELDYNIMFSPRGHLTLFHDDGGKRTARWRAEQNRLNGVHSEVIDRQAVARLCPQLNMREDVRYPVLGALYHPGGATARHDAVAWGLARRASEMGVEIHTQTQVIGMDREGGRIARLHTNRGTLRAGRIVQCVAGASPALAQMAGFDLPIRVVPLQAFVSEPVKPVLDPIVVSGNLAVYISQSARGEFVMGGEIDAYPCVSSRSSHDIKEDMMGPMLELFPFLARMKLLRQWGGIADVTQDYSPIMGPSPVQDYFLSAGWGTMGFKAIPAGGYAMAEMVATGRVPDLIAPFSLERFSTLSLVGERAAAAVGH</sequence>
<evidence type="ECO:0000256" key="1">
    <source>
        <dbReference type="ARBA" id="ARBA00023002"/>
    </source>
</evidence>
<evidence type="ECO:0000313" key="4">
    <source>
        <dbReference type="Proteomes" id="UP001162881"/>
    </source>
</evidence>
<dbReference type="Gene3D" id="3.30.9.10">
    <property type="entry name" value="D-Amino Acid Oxidase, subunit A, domain 2"/>
    <property type="match status" value="1"/>
</dbReference>
<evidence type="ECO:0000259" key="2">
    <source>
        <dbReference type="PROSITE" id="PS50206"/>
    </source>
</evidence>
<protein>
    <submittedName>
        <fullName evidence="3">FAD-dependent oxidoreductase</fullName>
    </submittedName>
</protein>
<feature type="domain" description="Rhodanese" evidence="2">
    <location>
        <begin position="30"/>
        <end position="74"/>
    </location>
</feature>
<accession>A0ABT0BD05</accession>
<keyword evidence="4" id="KW-1185">Reference proteome</keyword>
<proteinExistence type="predicted"/>
<dbReference type="RefSeq" id="WP_244018831.1">
    <property type="nucleotide sequence ID" value="NZ_JALHLF010000022.1"/>
</dbReference>
<dbReference type="InterPro" id="IPR001763">
    <property type="entry name" value="Rhodanese-like_dom"/>
</dbReference>
<dbReference type="Proteomes" id="UP001162881">
    <property type="component" value="Unassembled WGS sequence"/>
</dbReference>
<evidence type="ECO:0000313" key="3">
    <source>
        <dbReference type="EMBL" id="MCJ2182669.1"/>
    </source>
</evidence>
<dbReference type="PANTHER" id="PTHR13847:SF287">
    <property type="entry name" value="FAD-DEPENDENT OXIDOREDUCTASE DOMAIN-CONTAINING PROTEIN 1"/>
    <property type="match status" value="1"/>
</dbReference>
<dbReference type="PANTHER" id="PTHR13847">
    <property type="entry name" value="SARCOSINE DEHYDROGENASE-RELATED"/>
    <property type="match status" value="1"/>
</dbReference>
<dbReference type="InterPro" id="IPR036188">
    <property type="entry name" value="FAD/NAD-bd_sf"/>
</dbReference>
<organism evidence="3 4">
    <name type="scientific">Novosphingobium organovorum</name>
    <dbReference type="NCBI Taxonomy" id="2930092"/>
    <lineage>
        <taxon>Bacteria</taxon>
        <taxon>Pseudomonadati</taxon>
        <taxon>Pseudomonadota</taxon>
        <taxon>Alphaproteobacteria</taxon>
        <taxon>Sphingomonadales</taxon>
        <taxon>Sphingomonadaceae</taxon>
        <taxon>Novosphingobium</taxon>
    </lineage>
</organism>
<reference evidence="3" key="1">
    <citation type="submission" date="2022-03" db="EMBL/GenBank/DDBJ databases">
        <title>Identification of a novel bacterium isolated from mangrove sediments.</title>
        <authorList>
            <person name="Pan X."/>
        </authorList>
    </citation>
    <scope>NUCLEOTIDE SEQUENCE</scope>
    <source>
        <strain evidence="3">B1949</strain>
    </source>
</reference>
<dbReference type="PROSITE" id="PS50206">
    <property type="entry name" value="RHODANESE_3"/>
    <property type="match status" value="1"/>
</dbReference>
<gene>
    <name evidence="3" type="ORF">MTR62_08200</name>
</gene>
<dbReference type="SUPFAM" id="SSF51905">
    <property type="entry name" value="FAD/NAD(P)-binding domain"/>
    <property type="match status" value="1"/>
</dbReference>
<dbReference type="InterPro" id="IPR006076">
    <property type="entry name" value="FAD-dep_OxRdtase"/>
</dbReference>
<name>A0ABT0BD05_9SPHN</name>
<dbReference type="Gene3D" id="3.50.50.60">
    <property type="entry name" value="FAD/NAD(P)-binding domain"/>
    <property type="match status" value="1"/>
</dbReference>
<dbReference type="EMBL" id="JALHLF010000022">
    <property type="protein sequence ID" value="MCJ2182669.1"/>
    <property type="molecule type" value="Genomic_DNA"/>
</dbReference>
<keyword evidence="1" id="KW-0560">Oxidoreductase</keyword>
<dbReference type="Pfam" id="PF01266">
    <property type="entry name" value="DAO"/>
    <property type="match status" value="1"/>
</dbReference>
<comment type="caution">
    <text evidence="3">The sequence shown here is derived from an EMBL/GenBank/DDBJ whole genome shotgun (WGS) entry which is preliminary data.</text>
</comment>